<dbReference type="Pfam" id="PF14060">
    <property type="entry name" value="DUF4252"/>
    <property type="match status" value="1"/>
</dbReference>
<evidence type="ECO:0008006" key="3">
    <source>
        <dbReference type="Google" id="ProtNLM"/>
    </source>
</evidence>
<dbReference type="InterPro" id="IPR025348">
    <property type="entry name" value="DUF4252"/>
</dbReference>
<protein>
    <recommendedName>
        <fullName evidence="3">DUF4252 domain-containing protein</fullName>
    </recommendedName>
</protein>
<dbReference type="RefSeq" id="WP_287545626.1">
    <property type="nucleotide sequence ID" value="NZ_CACRUT010000015.1"/>
</dbReference>
<dbReference type="EMBL" id="CACRUT010000015">
    <property type="protein sequence ID" value="VYU29185.1"/>
    <property type="molecule type" value="Genomic_DNA"/>
</dbReference>
<reference evidence="2" key="1">
    <citation type="submission" date="2019-11" db="EMBL/GenBank/DDBJ databases">
        <authorList>
            <person name="Feng L."/>
        </authorList>
    </citation>
    <scope>NUCLEOTIDE SEQUENCE</scope>
    <source>
        <strain evidence="2">PclaraLFYP37</strain>
    </source>
</reference>
<evidence type="ECO:0000256" key="1">
    <source>
        <dbReference type="SAM" id="SignalP"/>
    </source>
</evidence>
<feature type="chain" id="PRO_5026829425" description="DUF4252 domain-containing protein" evidence="1">
    <location>
        <begin position="19"/>
        <end position="165"/>
    </location>
</feature>
<feature type="signal peptide" evidence="1">
    <location>
        <begin position="1"/>
        <end position="18"/>
    </location>
</feature>
<accession>A0A6N3DLZ3</accession>
<evidence type="ECO:0000313" key="2">
    <source>
        <dbReference type="EMBL" id="VYU29185.1"/>
    </source>
</evidence>
<name>A0A6N3DLZ3_9BACT</name>
<dbReference type="AlphaFoldDB" id="A0A6N3DLZ3"/>
<sequence>MKRVLCLLLIACSIHVWGQDFASKFMEQCAKEDGEIQCQTVSPIMMEKLMDTMTAPNGDRDEEVPEYLLSKLKSARIITATKQSEKLFREAEQLIEKNKNRFSPLVENQPGQNNKVFVRKHDEVIRELVVLNLNPDEKTLTIVNLTGDMDDRFMKILSSGKLKQD</sequence>
<organism evidence="2">
    <name type="scientific">Paraprevotella clara</name>
    <dbReference type="NCBI Taxonomy" id="454154"/>
    <lineage>
        <taxon>Bacteria</taxon>
        <taxon>Pseudomonadati</taxon>
        <taxon>Bacteroidota</taxon>
        <taxon>Bacteroidia</taxon>
        <taxon>Bacteroidales</taxon>
        <taxon>Prevotellaceae</taxon>
        <taxon>Paraprevotella</taxon>
    </lineage>
</organism>
<keyword evidence="1" id="KW-0732">Signal</keyword>
<gene>
    <name evidence="2" type="ORF">PCLFYP37_02425</name>
</gene>
<proteinExistence type="predicted"/>